<name>A0A1L0A7F0_9GAMM</name>
<dbReference type="PANTHER" id="PTHR43727:SF2">
    <property type="entry name" value="GROUP IV DECARBOXYLASE"/>
    <property type="match status" value="1"/>
</dbReference>
<dbReference type="PRINTS" id="PR01181">
    <property type="entry name" value="DAPDCRBXLASE"/>
</dbReference>
<evidence type="ECO:0000259" key="9">
    <source>
        <dbReference type="Pfam" id="PF00278"/>
    </source>
</evidence>
<feature type="binding site" evidence="5">
    <location>
        <position position="296"/>
    </location>
    <ligand>
        <name>substrate</name>
    </ligand>
</feature>
<dbReference type="PROSITE" id="PS00878">
    <property type="entry name" value="ODR_DC_2_1"/>
    <property type="match status" value="1"/>
</dbReference>
<dbReference type="InterPro" id="IPR022643">
    <property type="entry name" value="De-COase2_C"/>
</dbReference>
<dbReference type="AlphaFoldDB" id="A0A1L0A7F0"/>
<evidence type="ECO:0000256" key="6">
    <source>
        <dbReference type="NCBIfam" id="TIGR01048"/>
    </source>
</evidence>
<dbReference type="FunFam" id="3.20.20.10:FF:000003">
    <property type="entry name" value="Diaminopimelate decarboxylase"/>
    <property type="match status" value="1"/>
</dbReference>
<feature type="binding site" evidence="5">
    <location>
        <position position="393"/>
    </location>
    <ligand>
        <name>pyridoxal 5'-phosphate</name>
        <dbReference type="ChEBI" id="CHEBI:597326"/>
    </ligand>
</feature>
<dbReference type="GO" id="GO:0009089">
    <property type="term" value="P:lysine biosynthetic process via diaminopimelate"/>
    <property type="evidence" value="ECO:0007669"/>
    <property type="project" value="UniProtKB-UniRule"/>
</dbReference>
<evidence type="ECO:0000256" key="1">
    <source>
        <dbReference type="ARBA" id="ARBA00001933"/>
    </source>
</evidence>
<dbReference type="EMBL" id="FPLD01000083">
    <property type="protein sequence ID" value="SGZ06811.1"/>
    <property type="molecule type" value="Genomic_DNA"/>
</dbReference>
<dbReference type="PANTHER" id="PTHR43727">
    <property type="entry name" value="DIAMINOPIMELATE DECARBOXYLASE"/>
    <property type="match status" value="1"/>
</dbReference>
<dbReference type="OrthoDB" id="9802241at2"/>
<evidence type="ECO:0000256" key="2">
    <source>
        <dbReference type="ARBA" id="ARBA00022793"/>
    </source>
</evidence>
<dbReference type="UniPathway" id="UPA00034">
    <property type="reaction ID" value="UER00027"/>
</dbReference>
<feature type="binding site" evidence="5">
    <location>
        <position position="332"/>
    </location>
    <ligand>
        <name>substrate</name>
    </ligand>
</feature>
<evidence type="ECO:0000256" key="5">
    <source>
        <dbReference type="HAMAP-Rule" id="MF_02120"/>
    </source>
</evidence>
<comment type="catalytic activity">
    <reaction evidence="5 8">
        <text>meso-2,6-diaminopimelate + H(+) = L-lysine + CO2</text>
        <dbReference type="Rhea" id="RHEA:15101"/>
        <dbReference type="ChEBI" id="CHEBI:15378"/>
        <dbReference type="ChEBI" id="CHEBI:16526"/>
        <dbReference type="ChEBI" id="CHEBI:32551"/>
        <dbReference type="ChEBI" id="CHEBI:57791"/>
        <dbReference type="EC" id="4.1.1.20"/>
    </reaction>
</comment>
<evidence type="ECO:0000313" key="11">
    <source>
        <dbReference type="EMBL" id="SGZ06811.1"/>
    </source>
</evidence>
<comment type="similarity">
    <text evidence="5">Belongs to the Orn/Lys/Arg decarboxylase class-II family. LysA subfamily.</text>
</comment>
<dbReference type="InterPro" id="IPR022653">
    <property type="entry name" value="De-COase2_pyr-phos_BS"/>
</dbReference>
<dbReference type="InterPro" id="IPR002986">
    <property type="entry name" value="DAP_deCOOHase_LysA"/>
</dbReference>
<dbReference type="PRINTS" id="PR01179">
    <property type="entry name" value="ODADCRBXLASE"/>
</dbReference>
<organism evidence="11 12">
    <name type="scientific">Moritella viscosa</name>
    <dbReference type="NCBI Taxonomy" id="80854"/>
    <lineage>
        <taxon>Bacteria</taxon>
        <taxon>Pseudomonadati</taxon>
        <taxon>Pseudomonadota</taxon>
        <taxon>Gammaproteobacteria</taxon>
        <taxon>Alteromonadales</taxon>
        <taxon>Moritellaceae</taxon>
        <taxon>Moritella</taxon>
    </lineage>
</organism>
<keyword evidence="4 5" id="KW-0456">Lyase</keyword>
<feature type="binding site" evidence="5">
    <location>
        <position position="364"/>
    </location>
    <ligand>
        <name>substrate</name>
    </ligand>
</feature>
<keyword evidence="5" id="KW-0028">Amino-acid biosynthesis</keyword>
<comment type="pathway">
    <text evidence="5 8">Amino-acid biosynthesis; L-lysine biosynthesis via DAP pathway; L-lysine from DL-2,6-diaminopimelate: step 1/1.</text>
</comment>
<dbReference type="Proteomes" id="UP000183794">
    <property type="component" value="Unassembled WGS sequence"/>
</dbReference>
<sequence length="441" mass="48606">MTQLTPQLRYLPNAQQQALWLENVSIQQLASQVTTPFYCYSKAALLNNIHACKAAFEPEKIHIHYAMKANSNLSLLRIVAEQGLGVDIVSIGEMRRALSAGFKAQDIVFSGVGKTTAELTEAVLAGVGQFNLESKEELAVLITIADKYQQQVSTLIRVNPEVTVDTHRNITTGAKGNKFGVNFSDVLPMLAIAEHSPFLKINGLAMHIGSQIHTTQPYLDAIAKIQILINELKRQGYRLTQLDLGGGFGIQYKDYQRLTRNTEQQGQDYLAFSDFANAIKSALARWQGRISIEPGRSLMADIGIMVCEITYIKESRPTSFVVLDAAMNDLMRPALYQVTHALIPVQLPYSSLLTKYDVVGPICESTDTFSKSASLPTDLAAGDLMCFLYTGAYCAVMSNSYNSRPIVAEVLVDDAQAHVIRQAITQDDLMAFEQPSALKLF</sequence>
<protein>
    <recommendedName>
        <fullName evidence="5 6">Diaminopimelate decarboxylase</fullName>
        <shortName evidence="5">DAP decarboxylase</shortName>
        <shortName evidence="5">DAPDC</shortName>
        <ecNumber evidence="5 6">4.1.1.20</ecNumber>
    </recommendedName>
</protein>
<dbReference type="HAMAP" id="MF_02120">
    <property type="entry name" value="LysA"/>
    <property type="match status" value="1"/>
</dbReference>
<evidence type="ECO:0000256" key="7">
    <source>
        <dbReference type="PIRSR" id="PIRSR600183-50"/>
    </source>
</evidence>
<dbReference type="CDD" id="cd06828">
    <property type="entry name" value="PLPDE_III_DapDC"/>
    <property type="match status" value="1"/>
</dbReference>
<dbReference type="GO" id="GO:0008836">
    <property type="term" value="F:diaminopimelate decarboxylase activity"/>
    <property type="evidence" value="ECO:0007669"/>
    <property type="project" value="UniProtKB-UniRule"/>
</dbReference>
<feature type="binding site" evidence="5">
    <location>
        <position position="336"/>
    </location>
    <ligand>
        <name>substrate</name>
    </ligand>
</feature>
<dbReference type="InterPro" id="IPR000183">
    <property type="entry name" value="Orn/DAP/Arg_de-COase"/>
</dbReference>
<dbReference type="RefSeq" id="WP_075518320.1">
    <property type="nucleotide sequence ID" value="NZ_FPLD01000083.1"/>
</dbReference>
<dbReference type="Gene3D" id="3.20.20.10">
    <property type="entry name" value="Alanine racemase"/>
    <property type="match status" value="1"/>
</dbReference>
<dbReference type="InterPro" id="IPR022657">
    <property type="entry name" value="De-COase2_CS"/>
</dbReference>
<feature type="domain" description="Orn/DAP/Arg decarboxylase 2 C-terminal" evidence="9">
    <location>
        <begin position="38"/>
        <end position="391"/>
    </location>
</feature>
<dbReference type="Gene3D" id="2.40.37.10">
    <property type="entry name" value="Lyase, Ornithine Decarboxylase, Chain A, domain 1"/>
    <property type="match status" value="1"/>
</dbReference>
<comment type="subunit">
    <text evidence="5">Homodimer.</text>
</comment>
<dbReference type="SUPFAM" id="SSF50621">
    <property type="entry name" value="Alanine racemase C-terminal domain-like"/>
    <property type="match status" value="1"/>
</dbReference>
<dbReference type="PROSITE" id="PS00879">
    <property type="entry name" value="ODR_DC_2_2"/>
    <property type="match status" value="1"/>
</dbReference>
<evidence type="ECO:0000256" key="8">
    <source>
        <dbReference type="RuleBase" id="RU003738"/>
    </source>
</evidence>
<dbReference type="SUPFAM" id="SSF51419">
    <property type="entry name" value="PLP-binding barrel"/>
    <property type="match status" value="1"/>
</dbReference>
<accession>A0A1L0A7F0</accession>
<feature type="binding site" evidence="5">
    <location>
        <begin position="293"/>
        <end position="296"/>
    </location>
    <ligand>
        <name>pyridoxal 5'-phosphate</name>
        <dbReference type="ChEBI" id="CHEBI:597326"/>
    </ligand>
</feature>
<feature type="modified residue" description="N6-(pyridoxal phosphate)lysine" evidence="5 7">
    <location>
        <position position="68"/>
    </location>
</feature>
<dbReference type="InterPro" id="IPR022644">
    <property type="entry name" value="De-COase2_N"/>
</dbReference>
<dbReference type="NCBIfam" id="TIGR01048">
    <property type="entry name" value="lysA"/>
    <property type="match status" value="1"/>
</dbReference>
<dbReference type="InterPro" id="IPR009006">
    <property type="entry name" value="Ala_racemase/Decarboxylase_C"/>
</dbReference>
<feature type="domain" description="Orn/DAP/Arg decarboxylase 2 N-terminal" evidence="10">
    <location>
        <begin position="47"/>
        <end position="300"/>
    </location>
</feature>
<dbReference type="Pfam" id="PF02784">
    <property type="entry name" value="Orn_Arg_deC_N"/>
    <property type="match status" value="1"/>
</dbReference>
<dbReference type="Pfam" id="PF00278">
    <property type="entry name" value="Orn_DAP_Arg_deC"/>
    <property type="match status" value="1"/>
</dbReference>
<keyword evidence="2 5" id="KW-0210">Decarboxylase</keyword>
<reference evidence="11 12" key="1">
    <citation type="submission" date="2016-11" db="EMBL/GenBank/DDBJ databases">
        <authorList>
            <person name="Jaros S."/>
            <person name="Januszkiewicz K."/>
            <person name="Wedrychowicz H."/>
        </authorList>
    </citation>
    <scope>NUCLEOTIDE SEQUENCE [LARGE SCALE GENOMIC DNA]</scope>
    <source>
        <strain evidence="11">NVI 5450</strain>
    </source>
</reference>
<proteinExistence type="inferred from homology"/>
<feature type="binding site" evidence="5">
    <location>
        <position position="247"/>
    </location>
    <ligand>
        <name>pyridoxal 5'-phosphate</name>
        <dbReference type="ChEBI" id="CHEBI:597326"/>
    </ligand>
</feature>
<feature type="active site" description="Proton donor" evidence="7">
    <location>
        <position position="363"/>
    </location>
</feature>
<evidence type="ECO:0000256" key="3">
    <source>
        <dbReference type="ARBA" id="ARBA00022898"/>
    </source>
</evidence>
<evidence type="ECO:0000256" key="4">
    <source>
        <dbReference type="ARBA" id="ARBA00023239"/>
    </source>
</evidence>
<gene>
    <name evidence="5" type="primary">lysA</name>
    <name evidence="11" type="ORF">NVI5450_3108</name>
</gene>
<keyword evidence="5 8" id="KW-0457">Lysine biosynthesis</keyword>
<dbReference type="EC" id="4.1.1.20" evidence="5 6"/>
<comment type="function">
    <text evidence="5">Specifically catalyzes the decarboxylation of meso-diaminopimelate (meso-DAP) to L-lysine.</text>
</comment>
<dbReference type="GO" id="GO:0030170">
    <property type="term" value="F:pyridoxal phosphate binding"/>
    <property type="evidence" value="ECO:0007669"/>
    <property type="project" value="UniProtKB-UniRule"/>
</dbReference>
<comment type="cofactor">
    <cofactor evidence="1 5 7 8">
        <name>pyridoxal 5'-phosphate</name>
        <dbReference type="ChEBI" id="CHEBI:597326"/>
    </cofactor>
</comment>
<feature type="binding site" evidence="5">
    <location>
        <position position="393"/>
    </location>
    <ligand>
        <name>substrate</name>
    </ligand>
</feature>
<evidence type="ECO:0000259" key="10">
    <source>
        <dbReference type="Pfam" id="PF02784"/>
    </source>
</evidence>
<dbReference type="InterPro" id="IPR029066">
    <property type="entry name" value="PLP-binding_barrel"/>
</dbReference>
<keyword evidence="3 5" id="KW-0663">Pyridoxal phosphate</keyword>
<evidence type="ECO:0000313" key="12">
    <source>
        <dbReference type="Proteomes" id="UP000183794"/>
    </source>
</evidence>